<dbReference type="EMBL" id="PDCK01000039">
    <property type="protein sequence ID" value="PRQ60256.1"/>
    <property type="molecule type" value="Genomic_DNA"/>
</dbReference>
<dbReference type="AlphaFoldDB" id="A0A2P6SNI3"/>
<name>A0A2P6SNI3_ROSCH</name>
<dbReference type="Proteomes" id="UP000238479">
    <property type="component" value="Chromosome 1"/>
</dbReference>
<keyword evidence="3" id="KW-1185">Reference proteome</keyword>
<feature type="compositionally biased region" description="Polar residues" evidence="1">
    <location>
        <begin position="20"/>
        <end position="49"/>
    </location>
</feature>
<accession>A0A2P6SNI3</accession>
<comment type="caution">
    <text evidence="2">The sequence shown here is derived from an EMBL/GenBank/DDBJ whole genome shotgun (WGS) entry which is preliminary data.</text>
</comment>
<evidence type="ECO:0000313" key="3">
    <source>
        <dbReference type="Proteomes" id="UP000238479"/>
    </source>
</evidence>
<reference evidence="2 3" key="1">
    <citation type="journal article" date="2018" name="Nat. Genet.">
        <title>The Rosa genome provides new insights in the design of modern roses.</title>
        <authorList>
            <person name="Bendahmane M."/>
        </authorList>
    </citation>
    <scope>NUCLEOTIDE SEQUENCE [LARGE SCALE GENOMIC DNA]</scope>
    <source>
        <strain evidence="3">cv. Old Blush</strain>
    </source>
</reference>
<proteinExistence type="predicted"/>
<gene>
    <name evidence="2" type="ORF">RchiOBHm_Chr1g0379211</name>
</gene>
<dbReference type="Gramene" id="PRQ60256">
    <property type="protein sequence ID" value="PRQ60256"/>
    <property type="gene ID" value="RchiOBHm_Chr1g0379211"/>
</dbReference>
<organism evidence="2 3">
    <name type="scientific">Rosa chinensis</name>
    <name type="common">China rose</name>
    <dbReference type="NCBI Taxonomy" id="74649"/>
    <lineage>
        <taxon>Eukaryota</taxon>
        <taxon>Viridiplantae</taxon>
        <taxon>Streptophyta</taxon>
        <taxon>Embryophyta</taxon>
        <taxon>Tracheophyta</taxon>
        <taxon>Spermatophyta</taxon>
        <taxon>Magnoliopsida</taxon>
        <taxon>eudicotyledons</taxon>
        <taxon>Gunneridae</taxon>
        <taxon>Pentapetalae</taxon>
        <taxon>rosids</taxon>
        <taxon>fabids</taxon>
        <taxon>Rosales</taxon>
        <taxon>Rosaceae</taxon>
        <taxon>Rosoideae</taxon>
        <taxon>Rosoideae incertae sedis</taxon>
        <taxon>Rosa</taxon>
    </lineage>
</organism>
<feature type="region of interest" description="Disordered" evidence="1">
    <location>
        <begin position="1"/>
        <end position="49"/>
    </location>
</feature>
<evidence type="ECO:0000313" key="2">
    <source>
        <dbReference type="EMBL" id="PRQ60256.1"/>
    </source>
</evidence>
<feature type="compositionally biased region" description="Basic residues" evidence="1">
    <location>
        <begin position="1"/>
        <end position="10"/>
    </location>
</feature>
<sequence>MAQIKSRVRKASNPEFPISTIRSGEYQQRSENSPDQFSTQAPSISSTNGMLAVPMRKKLMRCQCLWN</sequence>
<evidence type="ECO:0000256" key="1">
    <source>
        <dbReference type="SAM" id="MobiDB-lite"/>
    </source>
</evidence>
<protein>
    <submittedName>
        <fullName evidence="2">Uncharacterized protein</fullName>
    </submittedName>
</protein>